<keyword evidence="3" id="KW-1185">Reference proteome</keyword>
<sequence length="113" mass="13424">MSIFRNLNANCDRQTDRQTDGRTDRQTDGRTDGRTDRRTDGQCDHYMPSFGGIKTRVMRYIHSPRVRLYEKERFGKRFMATMRRSESSKKSDPSKIQDGVQLQDGRHFWTQFI</sequence>
<protein>
    <submittedName>
        <fullName evidence="2">Uncharacterized protein</fullName>
    </submittedName>
</protein>
<reference evidence="2" key="2">
    <citation type="submission" date="2020-11" db="EMBL/GenBank/DDBJ databases">
        <authorList>
            <person name="McCartney M.A."/>
            <person name="Auch B."/>
            <person name="Kono T."/>
            <person name="Mallez S."/>
            <person name="Becker A."/>
            <person name="Gohl D.M."/>
            <person name="Silverstein K.A.T."/>
            <person name="Koren S."/>
            <person name="Bechman K.B."/>
            <person name="Herman A."/>
            <person name="Abrahante J.E."/>
            <person name="Garbe J."/>
        </authorList>
    </citation>
    <scope>NUCLEOTIDE SEQUENCE</scope>
    <source>
        <strain evidence="2">Duluth1</strain>
        <tissue evidence="2">Whole animal</tissue>
    </source>
</reference>
<evidence type="ECO:0000313" key="2">
    <source>
        <dbReference type="EMBL" id="KAH3850225.1"/>
    </source>
</evidence>
<evidence type="ECO:0000313" key="3">
    <source>
        <dbReference type="Proteomes" id="UP000828390"/>
    </source>
</evidence>
<evidence type="ECO:0000256" key="1">
    <source>
        <dbReference type="SAM" id="MobiDB-lite"/>
    </source>
</evidence>
<feature type="compositionally biased region" description="Basic and acidic residues" evidence="1">
    <location>
        <begin position="13"/>
        <end position="43"/>
    </location>
</feature>
<feature type="compositionally biased region" description="Polar residues" evidence="1">
    <location>
        <begin position="1"/>
        <end position="11"/>
    </location>
</feature>
<proteinExistence type="predicted"/>
<dbReference type="Proteomes" id="UP000828390">
    <property type="component" value="Unassembled WGS sequence"/>
</dbReference>
<accession>A0A9D4L2J7</accession>
<comment type="caution">
    <text evidence="2">The sequence shown here is derived from an EMBL/GenBank/DDBJ whole genome shotgun (WGS) entry which is preliminary data.</text>
</comment>
<gene>
    <name evidence="2" type="ORF">DPMN_092632</name>
</gene>
<organism evidence="2 3">
    <name type="scientific">Dreissena polymorpha</name>
    <name type="common">Zebra mussel</name>
    <name type="synonym">Mytilus polymorpha</name>
    <dbReference type="NCBI Taxonomy" id="45954"/>
    <lineage>
        <taxon>Eukaryota</taxon>
        <taxon>Metazoa</taxon>
        <taxon>Spiralia</taxon>
        <taxon>Lophotrochozoa</taxon>
        <taxon>Mollusca</taxon>
        <taxon>Bivalvia</taxon>
        <taxon>Autobranchia</taxon>
        <taxon>Heteroconchia</taxon>
        <taxon>Euheterodonta</taxon>
        <taxon>Imparidentia</taxon>
        <taxon>Neoheterodontei</taxon>
        <taxon>Myida</taxon>
        <taxon>Dreissenoidea</taxon>
        <taxon>Dreissenidae</taxon>
        <taxon>Dreissena</taxon>
    </lineage>
</organism>
<dbReference type="EMBL" id="JAIWYP010000003">
    <property type="protein sequence ID" value="KAH3850225.1"/>
    <property type="molecule type" value="Genomic_DNA"/>
</dbReference>
<feature type="region of interest" description="Disordered" evidence="1">
    <location>
        <begin position="1"/>
        <end position="47"/>
    </location>
</feature>
<name>A0A9D4L2J7_DREPO</name>
<dbReference type="AlphaFoldDB" id="A0A9D4L2J7"/>
<reference evidence="2" key="1">
    <citation type="journal article" date="2019" name="bioRxiv">
        <title>The Genome of the Zebra Mussel, Dreissena polymorpha: A Resource for Invasive Species Research.</title>
        <authorList>
            <person name="McCartney M.A."/>
            <person name="Auch B."/>
            <person name="Kono T."/>
            <person name="Mallez S."/>
            <person name="Zhang Y."/>
            <person name="Obille A."/>
            <person name="Becker A."/>
            <person name="Abrahante J.E."/>
            <person name="Garbe J."/>
            <person name="Badalamenti J.P."/>
            <person name="Herman A."/>
            <person name="Mangelson H."/>
            <person name="Liachko I."/>
            <person name="Sullivan S."/>
            <person name="Sone E.D."/>
            <person name="Koren S."/>
            <person name="Silverstein K.A.T."/>
            <person name="Beckman K.B."/>
            <person name="Gohl D.M."/>
        </authorList>
    </citation>
    <scope>NUCLEOTIDE SEQUENCE</scope>
    <source>
        <strain evidence="2">Duluth1</strain>
        <tissue evidence="2">Whole animal</tissue>
    </source>
</reference>